<protein>
    <submittedName>
        <fullName evidence="1">Uncharacterized protein</fullName>
    </submittedName>
</protein>
<reference evidence="2" key="1">
    <citation type="journal article" date="2019" name="Int. J. Syst. Evol. Microbiol.">
        <title>The Global Catalogue of Microorganisms (GCM) 10K type strain sequencing project: providing services to taxonomists for standard genome sequencing and annotation.</title>
        <authorList>
            <consortium name="The Broad Institute Genomics Platform"/>
            <consortium name="The Broad Institute Genome Sequencing Center for Infectious Disease"/>
            <person name="Wu L."/>
            <person name="Ma J."/>
        </authorList>
    </citation>
    <scope>NUCLEOTIDE SEQUENCE [LARGE SCALE GENOMIC DNA]</scope>
    <source>
        <strain evidence="2">KCTC 52094</strain>
    </source>
</reference>
<gene>
    <name evidence="1" type="ORF">ACFOD4_19355</name>
</gene>
<name>A0ABV7G6E6_9PROT</name>
<dbReference type="RefSeq" id="WP_379599100.1">
    <property type="nucleotide sequence ID" value="NZ_JBHRTN010000020.1"/>
</dbReference>
<accession>A0ABV7G6E6</accession>
<keyword evidence="2" id="KW-1185">Reference proteome</keyword>
<dbReference type="EMBL" id="JBHRTN010000020">
    <property type="protein sequence ID" value="MFC3127231.1"/>
    <property type="molecule type" value="Genomic_DNA"/>
</dbReference>
<evidence type="ECO:0000313" key="1">
    <source>
        <dbReference type="EMBL" id="MFC3127231.1"/>
    </source>
</evidence>
<sequence>MTFPEWLAALNAEAAARGYQGKPLVEQTGEECWREAYEDGEMPAQALTSNEQDGV</sequence>
<comment type="caution">
    <text evidence="1">The sequence shown here is derived from an EMBL/GenBank/DDBJ whole genome shotgun (WGS) entry which is preliminary data.</text>
</comment>
<dbReference type="Proteomes" id="UP001595593">
    <property type="component" value="Unassembled WGS sequence"/>
</dbReference>
<organism evidence="1 2">
    <name type="scientific">Teichococcus globiformis</name>
    <dbReference type="NCBI Taxonomy" id="2307229"/>
    <lineage>
        <taxon>Bacteria</taxon>
        <taxon>Pseudomonadati</taxon>
        <taxon>Pseudomonadota</taxon>
        <taxon>Alphaproteobacteria</taxon>
        <taxon>Acetobacterales</taxon>
        <taxon>Roseomonadaceae</taxon>
        <taxon>Roseomonas</taxon>
    </lineage>
</organism>
<proteinExistence type="predicted"/>
<evidence type="ECO:0000313" key="2">
    <source>
        <dbReference type="Proteomes" id="UP001595593"/>
    </source>
</evidence>